<evidence type="ECO:0000313" key="2">
    <source>
        <dbReference type="WBParaSite" id="Hba_08161"/>
    </source>
</evidence>
<organism evidence="1 2">
    <name type="scientific">Heterorhabditis bacteriophora</name>
    <name type="common">Entomopathogenic nematode worm</name>
    <dbReference type="NCBI Taxonomy" id="37862"/>
    <lineage>
        <taxon>Eukaryota</taxon>
        <taxon>Metazoa</taxon>
        <taxon>Ecdysozoa</taxon>
        <taxon>Nematoda</taxon>
        <taxon>Chromadorea</taxon>
        <taxon>Rhabditida</taxon>
        <taxon>Rhabditina</taxon>
        <taxon>Rhabditomorpha</taxon>
        <taxon>Strongyloidea</taxon>
        <taxon>Heterorhabditidae</taxon>
        <taxon>Heterorhabditis</taxon>
    </lineage>
</organism>
<keyword evidence="1" id="KW-1185">Reference proteome</keyword>
<protein>
    <submittedName>
        <fullName evidence="2">Transposase</fullName>
    </submittedName>
</protein>
<reference evidence="2" key="1">
    <citation type="submission" date="2016-11" db="UniProtKB">
        <authorList>
            <consortium name="WormBaseParasite"/>
        </authorList>
    </citation>
    <scope>IDENTIFICATION</scope>
</reference>
<proteinExistence type="predicted"/>
<name>A0A1I7WSL6_HETBA</name>
<dbReference type="Proteomes" id="UP000095283">
    <property type="component" value="Unplaced"/>
</dbReference>
<sequence>MTVDRRRYPGSAHFKPQLSLCWYIQLDQLSMKVGQNVTQPMNSYNTRKGITALQMIHYNLGNLMATLD</sequence>
<dbReference type="WBParaSite" id="Hba_08161">
    <property type="protein sequence ID" value="Hba_08161"/>
    <property type="gene ID" value="Hba_08161"/>
</dbReference>
<dbReference type="AlphaFoldDB" id="A0A1I7WSL6"/>
<evidence type="ECO:0000313" key="1">
    <source>
        <dbReference type="Proteomes" id="UP000095283"/>
    </source>
</evidence>
<accession>A0A1I7WSL6</accession>